<dbReference type="InterPro" id="IPR011659">
    <property type="entry name" value="WD40"/>
</dbReference>
<organism evidence="2 3">
    <name type="scientific">Dyella agri</name>
    <dbReference type="NCBI Taxonomy" id="1926869"/>
    <lineage>
        <taxon>Bacteria</taxon>
        <taxon>Pseudomonadati</taxon>
        <taxon>Pseudomonadota</taxon>
        <taxon>Gammaproteobacteria</taxon>
        <taxon>Lysobacterales</taxon>
        <taxon>Rhodanobacteraceae</taxon>
        <taxon>Dyella</taxon>
    </lineage>
</organism>
<evidence type="ECO:0000313" key="2">
    <source>
        <dbReference type="EMBL" id="MFK2931587.1"/>
    </source>
</evidence>
<protein>
    <submittedName>
        <fullName evidence="2">PD40 domain-containing protein</fullName>
    </submittedName>
</protein>
<dbReference type="SUPFAM" id="SSF82171">
    <property type="entry name" value="DPP6 N-terminal domain-like"/>
    <property type="match status" value="1"/>
</dbReference>
<reference evidence="2 3" key="1">
    <citation type="submission" date="2020-10" db="EMBL/GenBank/DDBJ databases">
        <title>Phylogeny of dyella-like bacteria.</title>
        <authorList>
            <person name="Fu J."/>
        </authorList>
    </citation>
    <scope>NUCLEOTIDE SEQUENCE [LARGE SCALE GENOMIC DNA]</scope>
    <source>
        <strain evidence="2 3">DKC-1</strain>
    </source>
</reference>
<dbReference type="InterPro" id="IPR011042">
    <property type="entry name" value="6-blade_b-propeller_TolB-like"/>
</dbReference>
<dbReference type="Gene3D" id="2.120.10.30">
    <property type="entry name" value="TolB, C-terminal domain"/>
    <property type="match status" value="2"/>
</dbReference>
<sequence>MLLALALCATTSASPAHATTGSPNGASAAAVVPWSAEGDADPAFTPDRHTVVFARGSGAARRLYVARWRDGAWSAAEPAPFSGAWMDFEPTMAPDGSYLIFISNRPTVPGGKPLDGYWGGKSRPGRGGNLWRVDFKDGAWDAPTRLPDLVNVSTATYSPAVAADGSVYFTHPDPLTHHTRLYVSHCSDGRFQPPQPLSFSDGVTADYDPAVVPDQSFLVFSSNRAPTPPGSSNLFVTFAAADGWSTPVPLDSAGIEARLDPDLHTLYFTGPDNRIHSLPLVRRLVRHVAVKP</sequence>
<keyword evidence="3" id="KW-1185">Reference proteome</keyword>
<keyword evidence="1" id="KW-0732">Signal</keyword>
<dbReference type="Pfam" id="PF07676">
    <property type="entry name" value="PD40"/>
    <property type="match status" value="2"/>
</dbReference>
<dbReference type="RefSeq" id="WP_404540261.1">
    <property type="nucleotide sequence ID" value="NZ_JADIKL010000006.1"/>
</dbReference>
<evidence type="ECO:0000256" key="1">
    <source>
        <dbReference type="SAM" id="SignalP"/>
    </source>
</evidence>
<accession>A0ABW8KKF1</accession>
<proteinExistence type="predicted"/>
<name>A0ABW8KKF1_9GAMM</name>
<feature type="chain" id="PRO_5045774082" evidence="1">
    <location>
        <begin position="19"/>
        <end position="292"/>
    </location>
</feature>
<evidence type="ECO:0000313" key="3">
    <source>
        <dbReference type="Proteomes" id="UP001620397"/>
    </source>
</evidence>
<feature type="signal peptide" evidence="1">
    <location>
        <begin position="1"/>
        <end position="18"/>
    </location>
</feature>
<dbReference type="Proteomes" id="UP001620397">
    <property type="component" value="Unassembled WGS sequence"/>
</dbReference>
<dbReference type="EMBL" id="JADIKL010000006">
    <property type="protein sequence ID" value="MFK2931587.1"/>
    <property type="molecule type" value="Genomic_DNA"/>
</dbReference>
<comment type="caution">
    <text evidence="2">The sequence shown here is derived from an EMBL/GenBank/DDBJ whole genome shotgun (WGS) entry which is preliminary data.</text>
</comment>
<gene>
    <name evidence="2" type="ORF">ISP14_12385</name>
</gene>